<sequence length="464" mass="49557">MAIGKLIKGANPNGLVDYLLGATDNQGRDRPKVAIVGGTLGFDGVSAKRQFATLRKLRPSVTKNIVHMSISLPAQDRELSEDEWSAIGDHWAKEMGFQAYLTVCHGDHIHIAASRIRLDGSVVSDSHDYRRSEALVREVEQMFELIPVEPSHLLNADRKADHITAPKSGELEMAAKGEISSKAQLQKLLSDLTAKPITASDFVDALEACGVDVRPNVSPTTGRLSGFAFGLDGNVLSASALGRGFSLKNLEKRGFAYVKDRDFQKLSEAKERSLERAFSDAAGDERGGAARSASGDTCAAPRDWQSIGADNEFAGGAKSAECASAGPDAKAGSPDAGFGEATGETVSQLISQIPQRRTGKPDSIGHSSDDEPQPIGLAEFLNGFERRVQVVTRPLWVLQQILAGLENVRQKLRAGKAISKSFLKSRSSVGATPSAEPDHPQDCSDRVRKGVSGASDDPEPPIPL</sequence>
<keyword evidence="4" id="KW-1185">Reference proteome</keyword>
<dbReference type="Proteomes" id="UP000238392">
    <property type="component" value="Unassembled WGS sequence"/>
</dbReference>
<feature type="compositionally biased region" description="Polar residues" evidence="1">
    <location>
        <begin position="344"/>
        <end position="355"/>
    </location>
</feature>
<name>A0A2T0WYF2_9RHOB</name>
<proteinExistence type="predicted"/>
<dbReference type="OrthoDB" id="7847710at2"/>
<reference evidence="3 4" key="1">
    <citation type="submission" date="2018-03" db="EMBL/GenBank/DDBJ databases">
        <title>Genomic Encyclopedia of Archaeal and Bacterial Type Strains, Phase II (KMG-II): from individual species to whole genera.</title>
        <authorList>
            <person name="Goeker M."/>
        </authorList>
    </citation>
    <scope>NUCLEOTIDE SEQUENCE [LARGE SCALE GENOMIC DNA]</scope>
    <source>
        <strain evidence="3 4">DSM 100212</strain>
    </source>
</reference>
<feature type="region of interest" description="Disordered" evidence="1">
    <location>
        <begin position="422"/>
        <end position="464"/>
    </location>
</feature>
<feature type="domain" description="MobA/VirD2-like nuclease" evidence="2">
    <location>
        <begin position="33"/>
        <end position="144"/>
    </location>
</feature>
<dbReference type="RefSeq" id="WP_106263396.1">
    <property type="nucleotide sequence ID" value="NZ_PVTQ01000003.1"/>
</dbReference>
<evidence type="ECO:0000256" key="1">
    <source>
        <dbReference type="SAM" id="MobiDB-lite"/>
    </source>
</evidence>
<evidence type="ECO:0000313" key="3">
    <source>
        <dbReference type="EMBL" id="PRY91733.1"/>
    </source>
</evidence>
<feature type="region of interest" description="Disordered" evidence="1">
    <location>
        <begin position="276"/>
        <end position="302"/>
    </location>
</feature>
<comment type="caution">
    <text evidence="3">The sequence shown here is derived from an EMBL/GenBank/DDBJ whole genome shotgun (WGS) entry which is preliminary data.</text>
</comment>
<feature type="compositionally biased region" description="Basic and acidic residues" evidence="1">
    <location>
        <begin position="436"/>
        <end position="448"/>
    </location>
</feature>
<evidence type="ECO:0000259" key="2">
    <source>
        <dbReference type="Pfam" id="PF03432"/>
    </source>
</evidence>
<feature type="compositionally biased region" description="Basic and acidic residues" evidence="1">
    <location>
        <begin position="276"/>
        <end position="288"/>
    </location>
</feature>
<dbReference type="Pfam" id="PF03432">
    <property type="entry name" value="Relaxase"/>
    <property type="match status" value="1"/>
</dbReference>
<dbReference type="AlphaFoldDB" id="A0A2T0WYF2"/>
<evidence type="ECO:0000313" key="4">
    <source>
        <dbReference type="Proteomes" id="UP000238392"/>
    </source>
</evidence>
<feature type="compositionally biased region" description="Polar residues" evidence="1">
    <location>
        <begin position="422"/>
        <end position="431"/>
    </location>
</feature>
<dbReference type="InterPro" id="IPR005094">
    <property type="entry name" value="Endonuclease_MobA/VirD2"/>
</dbReference>
<protein>
    <submittedName>
        <fullName evidence="3">Relaxase/mobilization nuclease-like protein</fullName>
    </submittedName>
</protein>
<dbReference type="EMBL" id="PVTQ01000003">
    <property type="protein sequence ID" value="PRY91733.1"/>
    <property type="molecule type" value="Genomic_DNA"/>
</dbReference>
<accession>A0A2T0WYF2</accession>
<feature type="region of interest" description="Disordered" evidence="1">
    <location>
        <begin position="319"/>
        <end position="374"/>
    </location>
</feature>
<organism evidence="3 4">
    <name type="scientific">Donghicola tyrosinivorans</name>
    <dbReference type="NCBI Taxonomy" id="1652492"/>
    <lineage>
        <taxon>Bacteria</taxon>
        <taxon>Pseudomonadati</taxon>
        <taxon>Pseudomonadota</taxon>
        <taxon>Alphaproteobacteria</taxon>
        <taxon>Rhodobacterales</taxon>
        <taxon>Roseobacteraceae</taxon>
        <taxon>Donghicola</taxon>
    </lineage>
</organism>
<gene>
    <name evidence="3" type="ORF">CLV74_103322</name>
</gene>